<keyword evidence="3" id="KW-1185">Reference proteome</keyword>
<sequence>MDLGNPISAEAESESIAAGSLMFISTQNSDDTKHRVTRRLARSHAVKQALEKKRRLQRESRDNFRVTTSMDNPKRSVSKRRRTENLAPSFFSLSAGTLDPFQTLAVDSARLQTLLGNYKARQAPEPVFSYAEDLSYQNFQSVFRTGLVDPALLNAVMLSFALAVTGGCINEECLGYLGQAISYIREKMSSLDEATSESTIGTILLLAGVEARLGMTSRVQLHLGAVLQLLKICQKEGVYLTGGIKRAIFWQDLNSSILAGSKRIVDHTTFAELHWTRDSFSPNFFRLSIGFQRWSHLFSEEFIEVLEDIHALQCIREIPRFTKGDMILMAQINNHTASIQSRLVSLPNLCPVLECCHLAAYLCSVMLCCTVWCALVIPSHVSSQLLRKLQRANDDPIWDDHPNLILWLLYIGGAFAPAGNVRSGYTKLLRSNHSTRFGNLYKSWPELHLILKQFTWSEKAFMSPVKAFWKETLI</sequence>
<proteinExistence type="predicted"/>
<dbReference type="GeneID" id="70247586"/>
<evidence type="ECO:0000256" key="1">
    <source>
        <dbReference type="SAM" id="MobiDB-lite"/>
    </source>
</evidence>
<dbReference type="InterPro" id="IPR021858">
    <property type="entry name" value="Fun_TF"/>
</dbReference>
<protein>
    <recommendedName>
        <fullName evidence="4">Transcription factor domain-containing protein</fullName>
    </recommendedName>
</protein>
<reference evidence="2" key="1">
    <citation type="submission" date="2021-12" db="EMBL/GenBank/DDBJ databases">
        <title>Convergent genome expansion in fungi linked to evolution of root-endophyte symbiosis.</title>
        <authorList>
            <consortium name="DOE Joint Genome Institute"/>
            <person name="Ke Y.-H."/>
            <person name="Bonito G."/>
            <person name="Liao H.-L."/>
            <person name="Looney B."/>
            <person name="Rojas-Flechas A."/>
            <person name="Nash J."/>
            <person name="Hameed K."/>
            <person name="Schadt C."/>
            <person name="Martin F."/>
            <person name="Crous P.W."/>
            <person name="Miettinen O."/>
            <person name="Magnuson J.K."/>
            <person name="Labbe J."/>
            <person name="Jacobson D."/>
            <person name="Doktycz M.J."/>
            <person name="Veneault-Fourrey C."/>
            <person name="Kuo A."/>
            <person name="Mondo S."/>
            <person name="Calhoun S."/>
            <person name="Riley R."/>
            <person name="Ohm R."/>
            <person name="LaButti K."/>
            <person name="Andreopoulos B."/>
            <person name="Pangilinan J."/>
            <person name="Nolan M."/>
            <person name="Tritt A."/>
            <person name="Clum A."/>
            <person name="Lipzen A."/>
            <person name="Daum C."/>
            <person name="Barry K."/>
            <person name="Grigoriev I.V."/>
            <person name="Vilgalys R."/>
        </authorList>
    </citation>
    <scope>NUCLEOTIDE SEQUENCE</scope>
    <source>
        <strain evidence="2">PMI_201</strain>
    </source>
</reference>
<dbReference type="PANTHER" id="PTHR37540">
    <property type="entry name" value="TRANSCRIPTION FACTOR (ACR-2), PUTATIVE-RELATED-RELATED"/>
    <property type="match status" value="1"/>
</dbReference>
<gene>
    <name evidence="2" type="ORF">BGW36DRAFT_389113</name>
</gene>
<dbReference type="PANTHER" id="PTHR37540:SF5">
    <property type="entry name" value="TRANSCRIPTION FACTOR DOMAIN-CONTAINING PROTEIN"/>
    <property type="match status" value="1"/>
</dbReference>
<feature type="region of interest" description="Disordered" evidence="1">
    <location>
        <begin position="41"/>
        <end position="82"/>
    </location>
</feature>
<name>A0AAD4PS84_9EURO</name>
<dbReference type="AlphaFoldDB" id="A0AAD4PS84"/>
<dbReference type="Pfam" id="PF11951">
    <property type="entry name" value="Fungal_trans_2"/>
    <property type="match status" value="1"/>
</dbReference>
<evidence type="ECO:0000313" key="3">
    <source>
        <dbReference type="Proteomes" id="UP001201262"/>
    </source>
</evidence>
<dbReference type="Proteomes" id="UP001201262">
    <property type="component" value="Unassembled WGS sequence"/>
</dbReference>
<accession>A0AAD4PS84</accession>
<evidence type="ECO:0000313" key="2">
    <source>
        <dbReference type="EMBL" id="KAH8690652.1"/>
    </source>
</evidence>
<dbReference type="RefSeq" id="XP_046066848.1">
    <property type="nucleotide sequence ID" value="XM_046217299.1"/>
</dbReference>
<comment type="caution">
    <text evidence="2">The sequence shown here is derived from an EMBL/GenBank/DDBJ whole genome shotgun (WGS) entry which is preliminary data.</text>
</comment>
<organism evidence="2 3">
    <name type="scientific">Talaromyces proteolyticus</name>
    <dbReference type="NCBI Taxonomy" id="1131652"/>
    <lineage>
        <taxon>Eukaryota</taxon>
        <taxon>Fungi</taxon>
        <taxon>Dikarya</taxon>
        <taxon>Ascomycota</taxon>
        <taxon>Pezizomycotina</taxon>
        <taxon>Eurotiomycetes</taxon>
        <taxon>Eurotiomycetidae</taxon>
        <taxon>Eurotiales</taxon>
        <taxon>Trichocomaceae</taxon>
        <taxon>Talaromyces</taxon>
        <taxon>Talaromyces sect. Bacilispori</taxon>
    </lineage>
</organism>
<evidence type="ECO:0008006" key="4">
    <source>
        <dbReference type="Google" id="ProtNLM"/>
    </source>
</evidence>
<dbReference type="EMBL" id="JAJTJA010000013">
    <property type="protein sequence ID" value="KAH8690652.1"/>
    <property type="molecule type" value="Genomic_DNA"/>
</dbReference>